<dbReference type="Ensembl" id="ENSEBUT00000020647.1">
    <property type="protein sequence ID" value="ENSEBUP00000020071.1"/>
    <property type="gene ID" value="ENSEBUG00000012447.1"/>
</dbReference>
<dbReference type="PANTHER" id="PTHR45685:SF1">
    <property type="entry name" value="HELICASE SRCAP"/>
    <property type="match status" value="1"/>
</dbReference>
<dbReference type="GO" id="GO:0004386">
    <property type="term" value="F:helicase activity"/>
    <property type="evidence" value="ECO:0007669"/>
    <property type="project" value="UniProtKB-KW"/>
</dbReference>
<evidence type="ECO:0000256" key="1">
    <source>
        <dbReference type="ARBA" id="ARBA00004123"/>
    </source>
</evidence>
<dbReference type="InterPro" id="IPR050520">
    <property type="entry name" value="INO80/SWR1_helicase"/>
</dbReference>
<accession>A0A8C4QTA9</accession>
<reference evidence="5" key="2">
    <citation type="submission" date="2025-09" db="UniProtKB">
        <authorList>
            <consortium name="Ensembl"/>
        </authorList>
    </citation>
    <scope>IDENTIFICATION</scope>
</reference>
<dbReference type="Proteomes" id="UP000694388">
    <property type="component" value="Unplaced"/>
</dbReference>
<keyword evidence="3" id="KW-0347">Helicase</keyword>
<dbReference type="InterPro" id="IPR027417">
    <property type="entry name" value="P-loop_NTPase"/>
</dbReference>
<keyword evidence="6" id="KW-1185">Reference proteome</keyword>
<protein>
    <submittedName>
        <fullName evidence="5">Uncharacterized protein</fullName>
    </submittedName>
</protein>
<keyword evidence="3" id="KW-0378">Hydrolase</keyword>
<evidence type="ECO:0000256" key="3">
    <source>
        <dbReference type="ARBA" id="ARBA00022806"/>
    </source>
</evidence>
<dbReference type="GO" id="GO:0006338">
    <property type="term" value="P:chromatin remodeling"/>
    <property type="evidence" value="ECO:0007669"/>
    <property type="project" value="TreeGrafter"/>
</dbReference>
<reference evidence="5" key="1">
    <citation type="submission" date="2025-08" db="UniProtKB">
        <authorList>
            <consortium name="Ensembl"/>
        </authorList>
    </citation>
    <scope>IDENTIFICATION</scope>
</reference>
<dbReference type="GO" id="GO:0005524">
    <property type="term" value="F:ATP binding"/>
    <property type="evidence" value="ECO:0007669"/>
    <property type="project" value="UniProtKB-KW"/>
</dbReference>
<evidence type="ECO:0000256" key="4">
    <source>
        <dbReference type="ARBA" id="ARBA00022840"/>
    </source>
</evidence>
<evidence type="ECO:0000313" key="5">
    <source>
        <dbReference type="Ensembl" id="ENSEBUP00000020071.1"/>
    </source>
</evidence>
<dbReference type="GO" id="GO:0000812">
    <property type="term" value="C:Swr1 complex"/>
    <property type="evidence" value="ECO:0007669"/>
    <property type="project" value="TreeGrafter"/>
</dbReference>
<name>A0A8C4QTA9_EPTBU</name>
<comment type="subcellular location">
    <subcellularLocation>
        <location evidence="1">Nucleus</location>
    </subcellularLocation>
</comment>
<sequence length="507" mass="56325">MFTISLAGGELFSIAHLAAMPGARQARPGSQPVTLHIPGSRLAQLQQRLSLPGTACVSKATPRGRHPHDAGNLVLLRQPGPVALVQTMASTPPGQTVSGHPASIASTILLTSGTSQHAAMPEETKLILDENEMANAEKLGSTRTSFQKLCPLDARLDLIIQTNERRCTRAPVYGCDLRQACLSATLVPEMSCCSHSDDCFGQHSLLPWQLEGLSGSHGALKLAVLGMEQRLKRVWDEMGRNILVFMPAVTSFPPCMDASHPVSHAPLEEQFCQSLKSGTTFLHHHSFQNCLQLPDPSSILAQSGKLQTLVFLLDQLKKQHRRLLLLSHSEKVLDLIERFFAHWRLPYARVEGNSTTNTRRRVAEHFRSNRRLFCLMCSTRTRYNVLPHTMGPLAVLCWEGEWDGLSARASRDFYRRVALMQDITVYRMVTEGTVEEALLKEATVLSLLEDLANCGCDLEAAKFQPATLMWLFKHCEEKQIAEPSEDAIPSTEAVHLLEKVYEHEIYS</sequence>
<organism evidence="5 6">
    <name type="scientific">Eptatretus burgeri</name>
    <name type="common">Inshore hagfish</name>
    <dbReference type="NCBI Taxonomy" id="7764"/>
    <lineage>
        <taxon>Eukaryota</taxon>
        <taxon>Metazoa</taxon>
        <taxon>Chordata</taxon>
        <taxon>Craniata</taxon>
        <taxon>Vertebrata</taxon>
        <taxon>Cyclostomata</taxon>
        <taxon>Myxini</taxon>
        <taxon>Myxiniformes</taxon>
        <taxon>Myxinidae</taxon>
        <taxon>Eptatretinae</taxon>
        <taxon>Eptatretus</taxon>
    </lineage>
</organism>
<dbReference type="GO" id="GO:0042393">
    <property type="term" value="F:histone binding"/>
    <property type="evidence" value="ECO:0007669"/>
    <property type="project" value="TreeGrafter"/>
</dbReference>
<proteinExistence type="predicted"/>
<dbReference type="PANTHER" id="PTHR45685">
    <property type="entry name" value="HELICASE SRCAP-RELATED"/>
    <property type="match status" value="1"/>
</dbReference>
<evidence type="ECO:0000256" key="2">
    <source>
        <dbReference type="ARBA" id="ARBA00022741"/>
    </source>
</evidence>
<evidence type="ECO:0000313" key="6">
    <source>
        <dbReference type="Proteomes" id="UP000694388"/>
    </source>
</evidence>
<dbReference type="SUPFAM" id="SSF52540">
    <property type="entry name" value="P-loop containing nucleoside triphosphate hydrolases"/>
    <property type="match status" value="1"/>
</dbReference>
<dbReference type="Gene3D" id="3.40.50.300">
    <property type="entry name" value="P-loop containing nucleotide triphosphate hydrolases"/>
    <property type="match status" value="1"/>
</dbReference>
<dbReference type="GO" id="GO:0016887">
    <property type="term" value="F:ATP hydrolysis activity"/>
    <property type="evidence" value="ECO:0007669"/>
    <property type="project" value="TreeGrafter"/>
</dbReference>
<keyword evidence="2" id="KW-0547">Nucleotide-binding</keyword>
<dbReference type="AlphaFoldDB" id="A0A8C4QTA9"/>
<keyword evidence="4" id="KW-0067">ATP-binding</keyword>
<dbReference type="GO" id="GO:0003677">
    <property type="term" value="F:DNA binding"/>
    <property type="evidence" value="ECO:0007669"/>
    <property type="project" value="UniProtKB-KW"/>
</dbReference>